<accession>A0ABM1B197</accession>
<name>A0ABM1B197_LIMPO</name>
<organism evidence="2 3">
    <name type="scientific">Limulus polyphemus</name>
    <name type="common">Atlantic horseshoe crab</name>
    <dbReference type="NCBI Taxonomy" id="6850"/>
    <lineage>
        <taxon>Eukaryota</taxon>
        <taxon>Metazoa</taxon>
        <taxon>Ecdysozoa</taxon>
        <taxon>Arthropoda</taxon>
        <taxon>Chelicerata</taxon>
        <taxon>Merostomata</taxon>
        <taxon>Xiphosura</taxon>
        <taxon>Limulidae</taxon>
        <taxon>Limulus</taxon>
    </lineage>
</organism>
<feature type="region of interest" description="Disordered" evidence="1">
    <location>
        <begin position="1"/>
        <end position="56"/>
    </location>
</feature>
<evidence type="ECO:0000313" key="3">
    <source>
        <dbReference type="RefSeq" id="XP_013772722.1"/>
    </source>
</evidence>
<feature type="compositionally biased region" description="Basic and acidic residues" evidence="1">
    <location>
        <begin position="24"/>
        <end position="35"/>
    </location>
</feature>
<feature type="region of interest" description="Disordered" evidence="1">
    <location>
        <begin position="348"/>
        <end position="376"/>
    </location>
</feature>
<gene>
    <name evidence="3" type="primary">LOC106457818</name>
</gene>
<dbReference type="Proteomes" id="UP000694941">
    <property type="component" value="Unplaced"/>
</dbReference>
<dbReference type="PANTHER" id="PTHR16524:SF2">
    <property type="entry name" value="CELL DEATH REGULATOR AVEN"/>
    <property type="match status" value="1"/>
</dbReference>
<evidence type="ECO:0000313" key="2">
    <source>
        <dbReference type="Proteomes" id="UP000694941"/>
    </source>
</evidence>
<reference evidence="3" key="1">
    <citation type="submission" date="2025-08" db="UniProtKB">
        <authorList>
            <consortium name="RefSeq"/>
        </authorList>
    </citation>
    <scope>IDENTIFICATION</scope>
    <source>
        <tissue evidence="3">Muscle</tissue>
    </source>
</reference>
<feature type="region of interest" description="Disordered" evidence="1">
    <location>
        <begin position="270"/>
        <end position="300"/>
    </location>
</feature>
<dbReference type="RefSeq" id="XP_013772722.1">
    <property type="nucleotide sequence ID" value="XM_013917268.2"/>
</dbReference>
<feature type="region of interest" description="Disordered" evidence="1">
    <location>
        <begin position="206"/>
        <end position="242"/>
    </location>
</feature>
<dbReference type="InterPro" id="IPR026187">
    <property type="entry name" value="Aven"/>
</dbReference>
<dbReference type="PANTHER" id="PTHR16524">
    <property type="entry name" value="CELL DEATH REGULATOR AVEN"/>
    <property type="match status" value="1"/>
</dbReference>
<evidence type="ECO:0000256" key="1">
    <source>
        <dbReference type="SAM" id="MobiDB-lite"/>
    </source>
</evidence>
<keyword evidence="2" id="KW-1185">Reference proteome</keyword>
<proteinExistence type="predicted"/>
<protein>
    <submittedName>
        <fullName evidence="3">Uncharacterized protein LOC106457818</fullName>
    </submittedName>
</protein>
<dbReference type="GeneID" id="106457818"/>
<feature type="compositionally biased region" description="Basic and acidic residues" evidence="1">
    <location>
        <begin position="225"/>
        <end position="241"/>
    </location>
</feature>
<sequence length="376" mass="42401">MPKKRGKYQKQSNSAQNDKFMYNPKEEIETTKEKNVTNSSLETSVCTNEEKTEPMERTDLTETGRTKYSRRKITSNWNRYEKSTCDNEIEETYQQKGEDFEVILGFSGDSSSQLRLQDEKEWDEDVNEQPDLDLLNIHCDILASTLKCIPLHKRLGLSEESLTLELISRFQQVADCNKSSRKENPKNAHKSRLATKINRDEINKNFSKKLKEPVNNASNSSTGKSEADVSEQKNSKFKNMDATENLSLSKNVKSERHLLQSLSALSLDTAETSNSAKAVPARTELNISKTKDKERSSLTTAKDDDDDLEFLLSLSTPSNSSIFSVNNSKKTSPNIASSSFSVLRIGNEESARTKNTGIPEPSKTSIEDWLDSVLED</sequence>
<feature type="compositionally biased region" description="Polar residues" evidence="1">
    <location>
        <begin position="215"/>
        <end position="224"/>
    </location>
</feature>
<feature type="compositionally biased region" description="Polar residues" evidence="1">
    <location>
        <begin position="36"/>
        <end position="47"/>
    </location>
</feature>